<organism evidence="2 3">
    <name type="scientific">Roseateles paludis</name>
    <dbReference type="NCBI Taxonomy" id="3145238"/>
    <lineage>
        <taxon>Bacteria</taxon>
        <taxon>Pseudomonadati</taxon>
        <taxon>Pseudomonadota</taxon>
        <taxon>Betaproteobacteria</taxon>
        <taxon>Burkholderiales</taxon>
        <taxon>Sphaerotilaceae</taxon>
        <taxon>Roseateles</taxon>
    </lineage>
</organism>
<dbReference type="RefSeq" id="WP_347705757.1">
    <property type="nucleotide sequence ID" value="NZ_JBDPZD010000005.1"/>
</dbReference>
<keyword evidence="1" id="KW-0812">Transmembrane</keyword>
<keyword evidence="3" id="KW-1185">Reference proteome</keyword>
<dbReference type="Pfam" id="PF11902">
    <property type="entry name" value="DUF3422"/>
    <property type="match status" value="1"/>
</dbReference>
<dbReference type="InterPro" id="IPR021830">
    <property type="entry name" value="DUF3422"/>
</dbReference>
<evidence type="ECO:0000256" key="1">
    <source>
        <dbReference type="SAM" id="Phobius"/>
    </source>
</evidence>
<name>A0ABV0G5E2_9BURK</name>
<evidence type="ECO:0000313" key="3">
    <source>
        <dbReference type="Proteomes" id="UP001495147"/>
    </source>
</evidence>
<feature type="transmembrane region" description="Helical" evidence="1">
    <location>
        <begin position="425"/>
        <end position="442"/>
    </location>
</feature>
<protein>
    <submittedName>
        <fullName evidence="2">DUF3422 domain-containing protein</fullName>
    </submittedName>
</protein>
<feature type="transmembrane region" description="Helical" evidence="1">
    <location>
        <begin position="393"/>
        <end position="413"/>
    </location>
</feature>
<comment type="caution">
    <text evidence="2">The sequence shown here is derived from an EMBL/GenBank/DDBJ whole genome shotgun (WGS) entry which is preliminary data.</text>
</comment>
<gene>
    <name evidence="2" type="ORF">ABDJ85_15780</name>
</gene>
<keyword evidence="1" id="KW-0472">Membrane</keyword>
<reference evidence="2 3" key="1">
    <citation type="submission" date="2024-05" db="EMBL/GenBank/DDBJ databases">
        <title>Roseateles sp. DJS-2-20 16S ribosomal RNA gene Genome sequencing and assembly.</title>
        <authorList>
            <person name="Woo H."/>
        </authorList>
    </citation>
    <scope>NUCLEOTIDE SEQUENCE [LARGE SCALE GENOMIC DNA]</scope>
    <source>
        <strain evidence="2 3">DJS-2-20</strain>
    </source>
</reference>
<evidence type="ECO:0000313" key="2">
    <source>
        <dbReference type="EMBL" id="MEO3692935.1"/>
    </source>
</evidence>
<keyword evidence="1" id="KW-1133">Transmembrane helix</keyword>
<dbReference type="EMBL" id="JBDPZD010000005">
    <property type="protein sequence ID" value="MEO3692935.1"/>
    <property type="molecule type" value="Genomic_DNA"/>
</dbReference>
<accession>A0ABV0G5E2</accession>
<proteinExistence type="predicted"/>
<sequence>MSAVFEAAPVFSMRQDSLLPPDDPLRQTLHNEVHARPSASLKLPVVVHYVAVLNEGVARADEHAHLCRLPGQEALPPEALGANFLRLNFEGFSVKWERHTEFTRYSVVQALPEGLDATPESLDALPPAVTADWLRDVPGRTFAALKLVLLEQHLGSPGKVVADARTWFDDSPIVASVMGAVQGQGHSVVVTDFQLRPTGWEHMVVIAEHATSETRAGRIAQRLLEIETYRLMALRALPVAKALGPLLGRVEAGLASITERLHQRDTSADALLDELIALAARVEHLTAEHQYRFNATEAYHALVQNRIAELHEGKSGAAQTLGEFMQRRLSPAMATVALTAQRLTDLSRRIERASALLRTRVDIATDLRSQALLTQLSEGQSTQLRMQATVEGLSIAAITYYVVSLLLYVFKALKLQGWWPLSPELSAGIAIPLVLAGVWWTTRRIHRRFFGHGPAA</sequence>
<dbReference type="Proteomes" id="UP001495147">
    <property type="component" value="Unassembled WGS sequence"/>
</dbReference>